<dbReference type="EMBL" id="CP059265">
    <property type="protein sequence ID" value="QLQ33030.1"/>
    <property type="molecule type" value="Genomic_DNA"/>
</dbReference>
<feature type="region of interest" description="Disordered" evidence="1">
    <location>
        <begin position="1"/>
        <end position="28"/>
    </location>
</feature>
<name>A0A7L6AV45_9GAMM</name>
<feature type="compositionally biased region" description="Polar residues" evidence="1">
    <location>
        <begin position="12"/>
        <end position="21"/>
    </location>
</feature>
<evidence type="ECO:0000313" key="2">
    <source>
        <dbReference type="EMBL" id="QLQ33030.1"/>
    </source>
</evidence>
<dbReference type="AlphaFoldDB" id="A0A7L6AV45"/>
<dbReference type="KEGG" id="this:HZT40_17135"/>
<dbReference type="Proteomes" id="UP000510621">
    <property type="component" value="Chromosome"/>
</dbReference>
<keyword evidence="3" id="KW-1185">Reference proteome</keyword>
<proteinExistence type="predicted"/>
<evidence type="ECO:0000313" key="3">
    <source>
        <dbReference type="Proteomes" id="UP000510621"/>
    </source>
</evidence>
<reference evidence="2" key="1">
    <citation type="submission" date="2020-06" db="EMBL/GenBank/DDBJ databases">
        <title>Analysis procedures for assessing recovery of high quality, complete, closed genomes from Nanopore long read metagenome sequencing.</title>
        <authorList>
            <person name="Bessarab I."/>
            <person name="Arumugam K."/>
            <person name="Haryono M."/>
            <person name="Liu X."/>
            <person name="Roy S."/>
            <person name="Zuniga-Montanez R.E."/>
            <person name="Qiu G."/>
            <person name="Drautz-Moses D.I."/>
            <person name="Law Y.Y."/>
            <person name="Wuertz S."/>
            <person name="Lauro F.M."/>
            <person name="Huson D.H."/>
            <person name="Williams R.B."/>
        </authorList>
    </citation>
    <scope>NUCLEOTIDE SEQUENCE [LARGE SCALE GENOMIC DNA]</scope>
    <source>
        <strain evidence="2">SSD2</strain>
    </source>
</reference>
<organism evidence="2 3">
    <name type="scientific">Candidatus Thiothrix singaporensis</name>
    <dbReference type="NCBI Taxonomy" id="2799669"/>
    <lineage>
        <taxon>Bacteria</taxon>
        <taxon>Pseudomonadati</taxon>
        <taxon>Pseudomonadota</taxon>
        <taxon>Gammaproteobacteria</taxon>
        <taxon>Thiotrichales</taxon>
        <taxon>Thiotrichaceae</taxon>
        <taxon>Thiothrix</taxon>
    </lineage>
</organism>
<sequence length="74" mass="7852">MPPDYPLLVMSPDQQGRQSQKARGAGGKSVDSAHTFALANTKTADATAEATADASCFLLNVFMLVSSFQIKYPS</sequence>
<gene>
    <name evidence="2" type="ORF">HZT40_17135</name>
</gene>
<protein>
    <submittedName>
        <fullName evidence="2">Uncharacterized protein</fullName>
    </submittedName>
</protein>
<evidence type="ECO:0000256" key="1">
    <source>
        <dbReference type="SAM" id="MobiDB-lite"/>
    </source>
</evidence>
<accession>A0A7L6AV45</accession>